<keyword evidence="3" id="KW-1185">Reference proteome</keyword>
<proteinExistence type="predicted"/>
<dbReference type="Proteomes" id="UP000565711">
    <property type="component" value="Unassembled WGS sequence"/>
</dbReference>
<dbReference type="GO" id="GO:0016747">
    <property type="term" value="F:acyltransferase activity, transferring groups other than amino-acyl groups"/>
    <property type="evidence" value="ECO:0007669"/>
    <property type="project" value="InterPro"/>
</dbReference>
<organism evidence="2 3">
    <name type="scientific">Nocardia vermiculata</name>
    <dbReference type="NCBI Taxonomy" id="257274"/>
    <lineage>
        <taxon>Bacteria</taxon>
        <taxon>Bacillati</taxon>
        <taxon>Actinomycetota</taxon>
        <taxon>Actinomycetes</taxon>
        <taxon>Mycobacteriales</taxon>
        <taxon>Nocardiaceae</taxon>
        <taxon>Nocardia</taxon>
    </lineage>
</organism>
<dbReference type="InterPro" id="IPR000182">
    <property type="entry name" value="GNAT_dom"/>
</dbReference>
<comment type="caution">
    <text evidence="2">The sequence shown here is derived from an EMBL/GenBank/DDBJ whole genome shotgun (WGS) entry which is preliminary data.</text>
</comment>
<gene>
    <name evidence="2" type="ORF">HGA08_09300</name>
</gene>
<name>A0A846XXG7_9NOCA</name>
<dbReference type="EMBL" id="JAAXOP010000004">
    <property type="protein sequence ID" value="NKY50405.1"/>
    <property type="molecule type" value="Genomic_DNA"/>
</dbReference>
<protein>
    <submittedName>
        <fullName evidence="2">GNAT family N-acetyltransferase</fullName>
    </submittedName>
</protein>
<evidence type="ECO:0000313" key="2">
    <source>
        <dbReference type="EMBL" id="NKY50405.1"/>
    </source>
</evidence>
<dbReference type="SUPFAM" id="SSF55729">
    <property type="entry name" value="Acyl-CoA N-acyltransferases (Nat)"/>
    <property type="match status" value="1"/>
</dbReference>
<accession>A0A846XXG7</accession>
<feature type="domain" description="N-acetyltransferase" evidence="1">
    <location>
        <begin position="3"/>
        <end position="172"/>
    </location>
</feature>
<evidence type="ECO:0000313" key="3">
    <source>
        <dbReference type="Proteomes" id="UP000565711"/>
    </source>
</evidence>
<keyword evidence="2" id="KW-0808">Transferase</keyword>
<evidence type="ECO:0000259" key="1">
    <source>
        <dbReference type="PROSITE" id="PS51186"/>
    </source>
</evidence>
<dbReference type="Gene3D" id="3.40.630.30">
    <property type="match status" value="1"/>
</dbReference>
<reference evidence="2 3" key="1">
    <citation type="submission" date="2020-04" db="EMBL/GenBank/DDBJ databases">
        <title>MicrobeNet Type strains.</title>
        <authorList>
            <person name="Nicholson A.C."/>
        </authorList>
    </citation>
    <scope>NUCLEOTIDE SEQUENCE [LARGE SCALE GENOMIC DNA]</scope>
    <source>
        <strain evidence="2 3">JCM 12354</strain>
    </source>
</reference>
<dbReference type="PROSITE" id="PS51186">
    <property type="entry name" value="GNAT"/>
    <property type="match status" value="1"/>
</dbReference>
<sequence length="202" mass="22343">MTLRIRKARPADLGTICRLRLQRTAWLAAKGSEQWQRQHHGLPIDRFADAVADSVAAGETWMVEVDGKSAGTITVNDRADPGLWSAGELADAVFVHYMIVDRRFAGHRVGRVLLAHAAALARSHHRTWVRLDAWTTNAELHRYYRRGGFRLARIADPASSGPSAALFERRADSWPPADHLLRAHRQAGCADAVHCCGQTGGR</sequence>
<dbReference type="RefSeq" id="WP_084475599.1">
    <property type="nucleotide sequence ID" value="NZ_JAAXOP010000004.1"/>
</dbReference>
<dbReference type="InterPro" id="IPR016181">
    <property type="entry name" value="Acyl_CoA_acyltransferase"/>
</dbReference>
<dbReference type="Pfam" id="PF00583">
    <property type="entry name" value="Acetyltransf_1"/>
    <property type="match status" value="1"/>
</dbReference>
<dbReference type="AlphaFoldDB" id="A0A846XXG7"/>